<dbReference type="Proteomes" id="UP000268093">
    <property type="component" value="Unassembled WGS sequence"/>
</dbReference>
<dbReference type="EMBL" id="RBNI01015141">
    <property type="protein sequence ID" value="RUP16865.1"/>
    <property type="molecule type" value="Genomic_DNA"/>
</dbReference>
<reference evidence="1 2" key="1">
    <citation type="journal article" date="2018" name="New Phytol.">
        <title>Phylogenomics of Endogonaceae and evolution of mycorrhizas within Mucoromycota.</title>
        <authorList>
            <person name="Chang Y."/>
            <person name="Desiro A."/>
            <person name="Na H."/>
            <person name="Sandor L."/>
            <person name="Lipzen A."/>
            <person name="Clum A."/>
            <person name="Barry K."/>
            <person name="Grigoriev I.V."/>
            <person name="Martin F.M."/>
            <person name="Stajich J.E."/>
            <person name="Smith M.E."/>
            <person name="Bonito G."/>
            <person name="Spatafora J.W."/>
        </authorList>
    </citation>
    <scope>NUCLEOTIDE SEQUENCE [LARGE SCALE GENOMIC DNA]</scope>
    <source>
        <strain evidence="1 2">GMNB39</strain>
    </source>
</reference>
<sequence>MSQATLFTDLVIPESVVKDDADHAMNYSQNLPYPAALDGEAEEWLNELCVNIAICVKARDWSPGCLFWDRLDFAENSGYVHVSARNRN</sequence>
<name>A0A433B9T1_9FUNG</name>
<organism evidence="1 2">
    <name type="scientific">Jimgerdemannia flammicorona</name>
    <dbReference type="NCBI Taxonomy" id="994334"/>
    <lineage>
        <taxon>Eukaryota</taxon>
        <taxon>Fungi</taxon>
        <taxon>Fungi incertae sedis</taxon>
        <taxon>Mucoromycota</taxon>
        <taxon>Mucoromycotina</taxon>
        <taxon>Endogonomycetes</taxon>
        <taxon>Endogonales</taxon>
        <taxon>Endogonaceae</taxon>
        <taxon>Jimgerdemannia</taxon>
    </lineage>
</organism>
<evidence type="ECO:0000313" key="2">
    <source>
        <dbReference type="Proteomes" id="UP000268093"/>
    </source>
</evidence>
<dbReference type="AlphaFoldDB" id="A0A433B9T1"/>
<proteinExistence type="predicted"/>
<accession>A0A433B9T1</accession>
<evidence type="ECO:0000313" key="1">
    <source>
        <dbReference type="EMBL" id="RUP16865.1"/>
    </source>
</evidence>
<gene>
    <name evidence="1" type="ORF">BC936DRAFT_139497</name>
</gene>
<keyword evidence="2" id="KW-1185">Reference proteome</keyword>
<dbReference type="OrthoDB" id="17907at2759"/>
<comment type="caution">
    <text evidence="1">The sequence shown here is derived from an EMBL/GenBank/DDBJ whole genome shotgun (WGS) entry which is preliminary data.</text>
</comment>
<protein>
    <submittedName>
        <fullName evidence="1">Uncharacterized protein</fullName>
    </submittedName>
</protein>